<dbReference type="PANTHER" id="PTHR11461">
    <property type="entry name" value="SERINE PROTEASE INHIBITOR, SERPIN"/>
    <property type="match status" value="1"/>
</dbReference>
<dbReference type="EMBL" id="CP020991">
    <property type="protein sequence ID" value="AUO19886.1"/>
    <property type="molecule type" value="Genomic_DNA"/>
</dbReference>
<dbReference type="SUPFAM" id="SSF56574">
    <property type="entry name" value="Serpins"/>
    <property type="match status" value="1"/>
</dbReference>
<dbReference type="InterPro" id="IPR042178">
    <property type="entry name" value="Serpin_sf_1"/>
</dbReference>
<feature type="chain" id="PRO_5014894886" evidence="3">
    <location>
        <begin position="25"/>
        <end position="616"/>
    </location>
</feature>
<dbReference type="Proteomes" id="UP000235589">
    <property type="component" value="Chromosome"/>
</dbReference>
<protein>
    <submittedName>
        <fullName evidence="5">Proteinase inhibitor I4 serpin</fullName>
    </submittedName>
</protein>
<evidence type="ECO:0000256" key="1">
    <source>
        <dbReference type="ARBA" id="ARBA00022737"/>
    </source>
</evidence>
<dbReference type="Gene3D" id="2.30.39.10">
    <property type="entry name" value="Alpha-1-antitrypsin, domain 1"/>
    <property type="match status" value="1"/>
</dbReference>
<evidence type="ECO:0000313" key="5">
    <source>
        <dbReference type="EMBL" id="AUO19886.1"/>
    </source>
</evidence>
<dbReference type="GeneID" id="98063119"/>
<dbReference type="Pfam" id="PF00395">
    <property type="entry name" value="SLH"/>
    <property type="match status" value="1"/>
</dbReference>
<evidence type="ECO:0000256" key="2">
    <source>
        <dbReference type="RuleBase" id="RU000411"/>
    </source>
</evidence>
<dbReference type="OrthoDB" id="9764871at2"/>
<dbReference type="Pfam" id="PF00079">
    <property type="entry name" value="Serpin"/>
    <property type="match status" value="1"/>
</dbReference>
<reference evidence="5 6" key="1">
    <citation type="submission" date="2017-04" db="EMBL/GenBank/DDBJ databases">
        <title>Monoglobus pectinilyticus 14 draft genome.</title>
        <authorList>
            <person name="Kim C."/>
            <person name="Rosendale D.I."/>
            <person name="Kelly W.J."/>
            <person name="Tannock G.W."/>
            <person name="Patchett M.L."/>
            <person name="Jordens J.Z."/>
        </authorList>
    </citation>
    <scope>NUCLEOTIDE SEQUENCE [LARGE SCALE GENOMIC DNA]</scope>
    <source>
        <strain evidence="5 6">14</strain>
    </source>
</reference>
<name>A0A2K9P3Q7_9FIRM</name>
<dbReference type="InterPro" id="IPR042185">
    <property type="entry name" value="Serpin_sf_2"/>
</dbReference>
<comment type="similarity">
    <text evidence="2">Belongs to the serpin family.</text>
</comment>
<evidence type="ECO:0000259" key="4">
    <source>
        <dbReference type="PROSITE" id="PS51272"/>
    </source>
</evidence>
<evidence type="ECO:0000256" key="3">
    <source>
        <dbReference type="SAM" id="SignalP"/>
    </source>
</evidence>
<dbReference type="InterPro" id="IPR000215">
    <property type="entry name" value="Serpin_fam"/>
</dbReference>
<accession>A0A2K9P3Q7</accession>
<dbReference type="Gene3D" id="3.30.497.10">
    <property type="entry name" value="Antithrombin, subunit I, domain 2"/>
    <property type="match status" value="1"/>
</dbReference>
<keyword evidence="3" id="KW-0732">Signal</keyword>
<dbReference type="PANTHER" id="PTHR11461:SF211">
    <property type="entry name" value="GH10112P-RELATED"/>
    <property type="match status" value="1"/>
</dbReference>
<dbReference type="KEGG" id="mpec:B9O19_01732"/>
<keyword evidence="1" id="KW-0677">Repeat</keyword>
<dbReference type="GO" id="GO:0005615">
    <property type="term" value="C:extracellular space"/>
    <property type="evidence" value="ECO:0007669"/>
    <property type="project" value="InterPro"/>
</dbReference>
<dbReference type="PROSITE" id="PS51272">
    <property type="entry name" value="SLH"/>
    <property type="match status" value="1"/>
</dbReference>
<dbReference type="CDD" id="cd19588">
    <property type="entry name" value="serpin_miropin-like"/>
    <property type="match status" value="1"/>
</dbReference>
<evidence type="ECO:0000313" key="6">
    <source>
        <dbReference type="Proteomes" id="UP000235589"/>
    </source>
</evidence>
<organism evidence="5 6">
    <name type="scientific">Monoglobus pectinilyticus</name>
    <dbReference type="NCBI Taxonomy" id="1981510"/>
    <lineage>
        <taxon>Bacteria</taxon>
        <taxon>Bacillati</taxon>
        <taxon>Bacillota</taxon>
        <taxon>Clostridia</taxon>
        <taxon>Monoglobales</taxon>
        <taxon>Monoglobaceae</taxon>
        <taxon>Monoglobus</taxon>
    </lineage>
</organism>
<keyword evidence="6" id="KW-1185">Reference proteome</keyword>
<dbReference type="InterPro" id="IPR001119">
    <property type="entry name" value="SLH_dom"/>
</dbReference>
<dbReference type="InterPro" id="IPR036186">
    <property type="entry name" value="Serpin_sf"/>
</dbReference>
<dbReference type="InterPro" id="IPR023796">
    <property type="entry name" value="Serpin_dom"/>
</dbReference>
<sequence length="616" mass="68436">MKKLISTVLSVIFLLSILHISAFALTFSDADYGDTNLNAALERLTDSGIIMGDDTGTFRPFDELINSEMAVILARADGYKPYTAAEQNGSYADTAVNHLYELGILASNTNTFNQSEKVKFIDYITATVKLIDYKNGLDISTAKTPEEYLTNAYELGLLSLIPDYEPEQFITRRDASVVIDLAMGLKLTNNETMYLLLIDGNINNHPVVSSAPVPTANPESQNAFAYNMNSKMDKSKNYMFSPLSVKTALAMAANGADGETKAEILDTLKIKDLNEFNAATKALIEKYSGGFDYARYNELSDKLNNGDYSDAEFEEYKKLSNELRNGKSVEFNIANSIWLNKDYYAGSDAAFSPDFEAIVKDSYYGTSETVNNDDAVERINGWTSEKTNGKIPTIIEDSGFLAELINAVYFKAPWQYEFMTENTAKSVFNNADGTRTETDFMNDRGYYDTYADENVQIVELPYKGNKTSMYISMDNGGNIDYDNYLSKLSSNYINLSIPKFKIEYDEKIGSTNGDCLLKQLGINTAFNQNTADFKNMFINLPLGANVFVNEVIHKTFINVDERGTEAAAVTSIGMAGSALPPEPVDFTIDKPFTFIIMDNQSGDILFMGRYQAVPAE</sequence>
<dbReference type="Gene3D" id="1.10.287.580">
    <property type="entry name" value="Helix hairpin bin"/>
    <property type="match status" value="1"/>
</dbReference>
<dbReference type="AlphaFoldDB" id="A0A2K9P3Q7"/>
<feature type="signal peptide" evidence="3">
    <location>
        <begin position="1"/>
        <end position="24"/>
    </location>
</feature>
<dbReference type="SMART" id="SM00093">
    <property type="entry name" value="SERPIN"/>
    <property type="match status" value="1"/>
</dbReference>
<dbReference type="GO" id="GO:0004867">
    <property type="term" value="F:serine-type endopeptidase inhibitor activity"/>
    <property type="evidence" value="ECO:0007669"/>
    <property type="project" value="InterPro"/>
</dbReference>
<gene>
    <name evidence="5" type="ORF">B9O19_01732</name>
</gene>
<proteinExistence type="inferred from homology"/>
<feature type="domain" description="SLH" evidence="4">
    <location>
        <begin position="23"/>
        <end position="87"/>
    </location>
</feature>
<dbReference type="RefSeq" id="WP_102366051.1">
    <property type="nucleotide sequence ID" value="NZ_CP020991.1"/>
</dbReference>